<dbReference type="Proteomes" id="UP000011518">
    <property type="component" value="Unassembled WGS sequence"/>
</dbReference>
<evidence type="ECO:0000313" key="2">
    <source>
        <dbReference type="EMBL" id="ELW67401.1"/>
    </source>
</evidence>
<protein>
    <submittedName>
        <fullName evidence="2">Uncharacterized protein</fullName>
    </submittedName>
</protein>
<dbReference type="InParanoid" id="L9KX56"/>
<evidence type="ECO:0000313" key="3">
    <source>
        <dbReference type="Proteomes" id="UP000011518"/>
    </source>
</evidence>
<keyword evidence="3" id="KW-1185">Reference proteome</keyword>
<feature type="compositionally biased region" description="Polar residues" evidence="1">
    <location>
        <begin position="59"/>
        <end position="72"/>
    </location>
</feature>
<evidence type="ECO:0000256" key="1">
    <source>
        <dbReference type="SAM" id="MobiDB-lite"/>
    </source>
</evidence>
<reference evidence="3" key="1">
    <citation type="submission" date="2012-07" db="EMBL/GenBank/DDBJ databases">
        <title>Genome of the Chinese tree shrew, a rising model animal genetically related to primates.</title>
        <authorList>
            <person name="Zhang G."/>
            <person name="Fan Y."/>
            <person name="Yao Y."/>
            <person name="Huang Z."/>
        </authorList>
    </citation>
    <scope>NUCLEOTIDE SEQUENCE [LARGE SCALE GENOMIC DNA]</scope>
</reference>
<feature type="region of interest" description="Disordered" evidence="1">
    <location>
        <begin position="44"/>
        <end position="77"/>
    </location>
</feature>
<proteinExistence type="predicted"/>
<feature type="region of interest" description="Disordered" evidence="1">
    <location>
        <begin position="1"/>
        <end position="27"/>
    </location>
</feature>
<dbReference type="EMBL" id="KB320617">
    <property type="protein sequence ID" value="ELW67401.1"/>
    <property type="molecule type" value="Genomic_DNA"/>
</dbReference>
<accession>L9KX56</accession>
<sequence>MASSAAQANTPAAVAGRAGRFRQAPLSSRGSWQVLPELFRPEMPDQQAASDPGDLCTAQGLQGNRTRGSDSQGGFPRLFPRPCENQERACEWAHGYCSADRNAANEMGPVEARRALGSLTPSTLVNVATDVREHVCMYTRVFRSEVAGELTAHIVRSWHPLSGALRRFRSPSAT</sequence>
<gene>
    <name evidence="2" type="ORF">TREES_T100014645</name>
</gene>
<dbReference type="AlphaFoldDB" id="L9KX56"/>
<organism evidence="2 3">
    <name type="scientific">Tupaia chinensis</name>
    <name type="common">Chinese tree shrew</name>
    <name type="synonym">Tupaia belangeri chinensis</name>
    <dbReference type="NCBI Taxonomy" id="246437"/>
    <lineage>
        <taxon>Eukaryota</taxon>
        <taxon>Metazoa</taxon>
        <taxon>Chordata</taxon>
        <taxon>Craniata</taxon>
        <taxon>Vertebrata</taxon>
        <taxon>Euteleostomi</taxon>
        <taxon>Mammalia</taxon>
        <taxon>Eutheria</taxon>
        <taxon>Euarchontoglires</taxon>
        <taxon>Scandentia</taxon>
        <taxon>Tupaiidae</taxon>
        <taxon>Tupaia</taxon>
    </lineage>
</organism>
<name>L9KX56_TUPCH</name>
<feature type="compositionally biased region" description="Low complexity" evidence="1">
    <location>
        <begin position="1"/>
        <end position="15"/>
    </location>
</feature>
<reference evidence="3" key="2">
    <citation type="journal article" date="2013" name="Nat. Commun.">
        <title>Genome of the Chinese tree shrew.</title>
        <authorList>
            <person name="Fan Y."/>
            <person name="Huang Z.Y."/>
            <person name="Cao C.C."/>
            <person name="Chen C.S."/>
            <person name="Chen Y.X."/>
            <person name="Fan D.D."/>
            <person name="He J."/>
            <person name="Hou H.L."/>
            <person name="Hu L."/>
            <person name="Hu X.T."/>
            <person name="Jiang X.T."/>
            <person name="Lai R."/>
            <person name="Lang Y.S."/>
            <person name="Liang B."/>
            <person name="Liao S.G."/>
            <person name="Mu D."/>
            <person name="Ma Y.Y."/>
            <person name="Niu Y.Y."/>
            <person name="Sun X.Q."/>
            <person name="Xia J.Q."/>
            <person name="Xiao J."/>
            <person name="Xiong Z.Q."/>
            <person name="Xu L."/>
            <person name="Yang L."/>
            <person name="Zhang Y."/>
            <person name="Zhao W."/>
            <person name="Zhao X.D."/>
            <person name="Zheng Y.T."/>
            <person name="Zhou J.M."/>
            <person name="Zhu Y.B."/>
            <person name="Zhang G.J."/>
            <person name="Wang J."/>
            <person name="Yao Y.G."/>
        </authorList>
    </citation>
    <scope>NUCLEOTIDE SEQUENCE [LARGE SCALE GENOMIC DNA]</scope>
</reference>